<protein>
    <submittedName>
        <fullName evidence="1">Uncharacterized protein</fullName>
    </submittedName>
</protein>
<comment type="caution">
    <text evidence="1">The sequence shown here is derived from an EMBL/GenBank/DDBJ whole genome shotgun (WGS) entry which is preliminary data.</text>
</comment>
<gene>
    <name evidence="1" type="ORF">K1T71_007238</name>
</gene>
<dbReference type="EMBL" id="CM034398">
    <property type="protein sequence ID" value="KAJ0177229.1"/>
    <property type="molecule type" value="Genomic_DNA"/>
</dbReference>
<dbReference type="Proteomes" id="UP000824533">
    <property type="component" value="Linkage Group LG12"/>
</dbReference>
<name>A0ACC1CZW0_9NEOP</name>
<keyword evidence="2" id="KW-1185">Reference proteome</keyword>
<organism evidence="1 2">
    <name type="scientific">Dendrolimus kikuchii</name>
    <dbReference type="NCBI Taxonomy" id="765133"/>
    <lineage>
        <taxon>Eukaryota</taxon>
        <taxon>Metazoa</taxon>
        <taxon>Ecdysozoa</taxon>
        <taxon>Arthropoda</taxon>
        <taxon>Hexapoda</taxon>
        <taxon>Insecta</taxon>
        <taxon>Pterygota</taxon>
        <taxon>Neoptera</taxon>
        <taxon>Endopterygota</taxon>
        <taxon>Lepidoptera</taxon>
        <taxon>Glossata</taxon>
        <taxon>Ditrysia</taxon>
        <taxon>Bombycoidea</taxon>
        <taxon>Lasiocampidae</taxon>
        <taxon>Dendrolimus</taxon>
    </lineage>
</organism>
<proteinExistence type="predicted"/>
<evidence type="ECO:0000313" key="1">
    <source>
        <dbReference type="EMBL" id="KAJ0177229.1"/>
    </source>
</evidence>
<reference evidence="1 2" key="1">
    <citation type="journal article" date="2021" name="Front. Genet.">
        <title>Chromosome-Level Genome Assembly Reveals Significant Gene Expansion in the Toll and IMD Signaling Pathways of Dendrolimus kikuchii.</title>
        <authorList>
            <person name="Zhou J."/>
            <person name="Wu P."/>
            <person name="Xiong Z."/>
            <person name="Liu N."/>
            <person name="Zhao N."/>
            <person name="Ji M."/>
            <person name="Qiu Y."/>
            <person name="Yang B."/>
        </authorList>
    </citation>
    <scope>NUCLEOTIDE SEQUENCE [LARGE SCALE GENOMIC DNA]</scope>
    <source>
        <strain evidence="1">Ann1</strain>
    </source>
</reference>
<accession>A0ACC1CZW0</accession>
<evidence type="ECO:0000313" key="2">
    <source>
        <dbReference type="Proteomes" id="UP000824533"/>
    </source>
</evidence>
<sequence length="576" mass="66665">MSYTRSTYEYTKLRKNFGRQPLFQAGPGAILDSIYPNKVDQEQYILRNPIHREVQATMPQSENYSNTKQITVHDAGINHTEGGWPREVHMYNEDHTLRHRRRIMHDDNYVHALKNLAPMMEHYVDQNNAIEMYQAYFDEFGPQHPVENYNVRISNTFHDQFQRPISSIVWINEKSSKLVAAYCNKHYYFEGKEDVSNECYMWDTCKPSKPVNTLNPKKSCWQLACSPVSSDLITAGLSNGVVNLFDVRKGKNAVSSSSIYNSHREPITALLYTHSRTNTEFFTGSCDGQCLWWDLRNFKKPLSTLPMSIKNQTSEEPNLGNAESISTLEFDHGLPTKFLCGTDSGYVISVNRMGRCHSEILSSFWTAHSGPVRAVHRSPCTLRMFLTCGDWSVRVWSEEVRTAPIIVTRPYRYEVTDAVWVPTRFSSYMVICAGGLFYYWDFLRSYKKPILTLQVSKYGLTKISPHTEDQLLAVGDNNGSMFLLQPSDTLSDPRIYDKNLMSQTYQRETRREHILDNRLKEIRLKAKVEEELIVSEQTRDILDEEQITVKSEMDYFNIIKEELHEMEGIPSVYSLS</sequence>